<dbReference type="InterPro" id="IPR037103">
    <property type="entry name" value="Tubulin/FtsZ-like_C"/>
</dbReference>
<dbReference type="InterPro" id="IPR048737">
    <property type="entry name" value="CetZ_C"/>
</dbReference>
<dbReference type="Proteomes" id="UP000437065">
    <property type="component" value="Unassembled WGS sequence"/>
</dbReference>
<sequence>MKVGLIAVGQAGGKIADALLRYERNAGVDIVADAVAVNTARADLLGLREIDPERRVLIGGDRVKGHGAGADNELGAELARDDIDEVRDAVDAIPTSDVDAFLVVAALGGGTGSGGAPVICRELRRIYEEPVYALGVLPARDEGGIYTLNAARSLKTVVEHADGTLLFDNDAHRESGESLAGGYGRVNDEIARRLGVLLSAGEARDPTPEKVVDASEIINTLGRSGGVASLGYASAPLERKRGLFGGRKQIAEDALASTTRVTATVRRAALGGLTLPCELSNVERALVVVSGPPETISREGVEDARRWLEEATGTPEVRGGDYPLRDTDHLAAAVLLGGVTEAPRLAEVRTAAIEAQRNVADIAERSGLSAGIWDAEGLDPLF</sequence>
<dbReference type="RefSeq" id="WP_159663081.1">
    <property type="nucleotide sequence ID" value="NZ_WUUS01000001.1"/>
</dbReference>
<comment type="similarity">
    <text evidence="1 6">Belongs to the CetZ family.</text>
</comment>
<dbReference type="GO" id="GO:0051301">
    <property type="term" value="P:cell division"/>
    <property type="evidence" value="ECO:0007669"/>
    <property type="project" value="UniProtKB-KW"/>
</dbReference>
<keyword evidence="2 6" id="KW-0963">Cytoplasm</keyword>
<keyword evidence="3 6" id="KW-0547">Nucleotide-binding</keyword>
<keyword evidence="8" id="KW-0131">Cell cycle</keyword>
<dbReference type="InterPro" id="IPR017975">
    <property type="entry name" value="Tubulin_CS"/>
</dbReference>
<evidence type="ECO:0000313" key="9">
    <source>
        <dbReference type="Proteomes" id="UP000437065"/>
    </source>
</evidence>
<dbReference type="GO" id="GO:0007017">
    <property type="term" value="P:microtubule-based process"/>
    <property type="evidence" value="ECO:0007669"/>
    <property type="project" value="InterPro"/>
</dbReference>
<dbReference type="GO" id="GO:0032153">
    <property type="term" value="C:cell division site"/>
    <property type="evidence" value="ECO:0007669"/>
    <property type="project" value="TreeGrafter"/>
</dbReference>
<keyword evidence="9" id="KW-1185">Reference proteome</keyword>
<organism evidence="8 9">
    <name type="scientific">Halobaculum saliterrae</name>
    <dbReference type="NCBI Taxonomy" id="2073113"/>
    <lineage>
        <taxon>Archaea</taxon>
        <taxon>Methanobacteriati</taxon>
        <taxon>Methanobacteriota</taxon>
        <taxon>Stenosarchaea group</taxon>
        <taxon>Halobacteria</taxon>
        <taxon>Halobacteriales</taxon>
        <taxon>Haloferacaceae</taxon>
        <taxon>Halobaculum</taxon>
    </lineage>
</organism>
<dbReference type="GO" id="GO:0008360">
    <property type="term" value="P:regulation of cell shape"/>
    <property type="evidence" value="ECO:0007669"/>
    <property type="project" value="UniProtKB-UniRule"/>
</dbReference>
<comment type="subcellular location">
    <subcellularLocation>
        <location evidence="6">Cytoplasm</location>
    </subcellularLocation>
</comment>
<dbReference type="GO" id="GO:0005737">
    <property type="term" value="C:cytoplasm"/>
    <property type="evidence" value="ECO:0007669"/>
    <property type="project" value="UniProtKB-SubCell"/>
</dbReference>
<evidence type="ECO:0000256" key="6">
    <source>
        <dbReference type="HAMAP-Rule" id="MF_01946"/>
    </source>
</evidence>
<dbReference type="SMART" id="SM00864">
    <property type="entry name" value="Tubulin"/>
    <property type="match status" value="1"/>
</dbReference>
<feature type="binding site" evidence="6">
    <location>
        <position position="187"/>
    </location>
    <ligand>
        <name>GTP</name>
        <dbReference type="ChEBI" id="CHEBI:37565"/>
    </ligand>
</feature>
<comment type="caution">
    <text evidence="8">The sequence shown here is derived from an EMBL/GenBank/DDBJ whole genome shotgun (WGS) entry which is preliminary data.</text>
</comment>
<dbReference type="InterPro" id="IPR032907">
    <property type="entry name" value="CetZ"/>
</dbReference>
<feature type="binding site" evidence="6">
    <location>
        <begin position="10"/>
        <end position="14"/>
    </location>
    <ligand>
        <name>GTP</name>
        <dbReference type="ChEBI" id="CHEBI:37565"/>
    </ligand>
</feature>
<evidence type="ECO:0000313" key="8">
    <source>
        <dbReference type="EMBL" id="MXR40254.1"/>
    </source>
</evidence>
<dbReference type="SUPFAM" id="SSF52490">
    <property type="entry name" value="Tubulin nucleotide-binding domain-like"/>
    <property type="match status" value="1"/>
</dbReference>
<dbReference type="CDD" id="cd02202">
    <property type="entry name" value="CetZ_tubulin-like"/>
    <property type="match status" value="1"/>
</dbReference>
<dbReference type="AlphaFoldDB" id="A0A6B0SN06"/>
<feature type="binding site" evidence="6">
    <location>
        <position position="142"/>
    </location>
    <ligand>
        <name>GTP</name>
        <dbReference type="ChEBI" id="CHEBI:37565"/>
    </ligand>
</feature>
<dbReference type="GO" id="GO:0003924">
    <property type="term" value="F:GTPase activity"/>
    <property type="evidence" value="ECO:0007669"/>
    <property type="project" value="InterPro"/>
</dbReference>
<reference evidence="8 9" key="1">
    <citation type="submission" date="2019-12" db="EMBL/GenBank/DDBJ databases">
        <title>Isolation and characterization of three novel carbon monoxide-oxidizing members of Halobacteria from salione crusts and soils.</title>
        <authorList>
            <person name="Myers M.R."/>
            <person name="King G.M."/>
        </authorList>
    </citation>
    <scope>NUCLEOTIDE SEQUENCE [LARGE SCALE GENOMIC DNA]</scope>
    <source>
        <strain evidence="8 9">WSA2</strain>
    </source>
</reference>
<dbReference type="InterPro" id="IPR003008">
    <property type="entry name" value="Tubulin_FtsZ_GTPase"/>
</dbReference>
<dbReference type="PANTHER" id="PTHR30314">
    <property type="entry name" value="CELL DIVISION PROTEIN FTSZ-RELATED"/>
    <property type="match status" value="1"/>
</dbReference>
<keyword evidence="5 6" id="KW-0342">GTP-binding</keyword>
<feature type="binding site" evidence="6">
    <location>
        <begin position="110"/>
        <end position="112"/>
    </location>
    <ligand>
        <name>GTP</name>
        <dbReference type="ChEBI" id="CHEBI:37565"/>
    </ligand>
</feature>
<evidence type="ECO:0000256" key="5">
    <source>
        <dbReference type="ARBA" id="ARBA00023134"/>
    </source>
</evidence>
<dbReference type="InterPro" id="IPR045061">
    <property type="entry name" value="FtsZ/CetZ"/>
</dbReference>
<gene>
    <name evidence="6" type="primary">cetZ</name>
    <name evidence="8" type="ORF">GRX01_02625</name>
</gene>
<feature type="binding site" evidence="6">
    <location>
        <position position="169"/>
    </location>
    <ligand>
        <name>GTP</name>
        <dbReference type="ChEBI" id="CHEBI:37565"/>
    </ligand>
</feature>
<evidence type="ECO:0000259" key="7">
    <source>
        <dbReference type="SMART" id="SM00864"/>
    </source>
</evidence>
<evidence type="ECO:0000256" key="1">
    <source>
        <dbReference type="ARBA" id="ARBA00006877"/>
    </source>
</evidence>
<dbReference type="Pfam" id="PF21011">
    <property type="entry name" value="CetZ_C"/>
    <property type="match status" value="1"/>
</dbReference>
<name>A0A6B0SN06_9EURY</name>
<feature type="domain" description="Tubulin/FtsZ GTPase" evidence="7">
    <location>
        <begin position="2"/>
        <end position="201"/>
    </location>
</feature>
<dbReference type="HAMAP" id="MF_01946">
    <property type="entry name" value="CetZ"/>
    <property type="match status" value="1"/>
</dbReference>
<protein>
    <recommendedName>
        <fullName evidence="6">Tubulin-like protein CetZ</fullName>
    </recommendedName>
</protein>
<dbReference type="PROSITE" id="PS00227">
    <property type="entry name" value="TUBULIN"/>
    <property type="match status" value="1"/>
</dbReference>
<keyword evidence="8" id="KW-0132">Cell division</keyword>
<dbReference type="PANTHER" id="PTHR30314:SF10">
    <property type="entry name" value="TUBULIN-LIKE PROTEIN CETZ"/>
    <property type="match status" value="1"/>
</dbReference>
<proteinExistence type="inferred from homology"/>
<accession>A0A6B0SN06</accession>
<dbReference type="EMBL" id="WUUS01000001">
    <property type="protein sequence ID" value="MXR40254.1"/>
    <property type="molecule type" value="Genomic_DNA"/>
</dbReference>
<evidence type="ECO:0000256" key="3">
    <source>
        <dbReference type="ARBA" id="ARBA00022741"/>
    </source>
</evidence>
<dbReference type="OrthoDB" id="329751at2157"/>
<dbReference type="InterPro" id="IPR036525">
    <property type="entry name" value="Tubulin/FtsZ_GTPase_sf"/>
</dbReference>
<dbReference type="Gene3D" id="3.40.50.1440">
    <property type="entry name" value="Tubulin/FtsZ, GTPase domain"/>
    <property type="match status" value="1"/>
</dbReference>
<dbReference type="Gene3D" id="3.30.1330.20">
    <property type="entry name" value="Tubulin/FtsZ, C-terminal domain"/>
    <property type="match status" value="1"/>
</dbReference>
<dbReference type="GO" id="GO:0005874">
    <property type="term" value="C:microtubule"/>
    <property type="evidence" value="ECO:0007669"/>
    <property type="project" value="InterPro"/>
</dbReference>
<dbReference type="GO" id="GO:0005525">
    <property type="term" value="F:GTP binding"/>
    <property type="evidence" value="ECO:0007669"/>
    <property type="project" value="UniProtKB-UniRule"/>
</dbReference>
<comment type="function">
    <text evidence="6">Involved in cell shape control.</text>
</comment>
<evidence type="ECO:0000256" key="4">
    <source>
        <dbReference type="ARBA" id="ARBA00022960"/>
    </source>
</evidence>
<dbReference type="Pfam" id="PF00091">
    <property type="entry name" value="Tubulin"/>
    <property type="match status" value="1"/>
</dbReference>
<evidence type="ECO:0000256" key="2">
    <source>
        <dbReference type="ARBA" id="ARBA00022490"/>
    </source>
</evidence>
<keyword evidence="4 6" id="KW-0133">Cell shape</keyword>